<dbReference type="InterPro" id="IPR022442">
    <property type="entry name" value="SO_2930-like_dom"/>
</dbReference>
<dbReference type="Proteomes" id="UP000075515">
    <property type="component" value="Unassembled WGS sequence"/>
</dbReference>
<evidence type="ECO:0000313" key="3">
    <source>
        <dbReference type="Proteomes" id="UP000075515"/>
    </source>
</evidence>
<reference evidence="2 3" key="1">
    <citation type="submission" date="2014-02" db="EMBL/GenBank/DDBJ databases">
        <title>The small core and large imbalanced accessory genome model reveals a collaborative survival strategy of Sorangium cellulosum strains in nature.</title>
        <authorList>
            <person name="Han K."/>
            <person name="Peng R."/>
            <person name="Blom J."/>
            <person name="Li Y.-Z."/>
        </authorList>
    </citation>
    <scope>NUCLEOTIDE SEQUENCE [LARGE SCALE GENOMIC DNA]</scope>
    <source>
        <strain evidence="2 3">So0149</strain>
    </source>
</reference>
<name>A0A150RK55_SORCE</name>
<proteinExistence type="predicted"/>
<gene>
    <name evidence="2" type="ORF">BE18_30730</name>
</gene>
<dbReference type="NCBIfam" id="TIGR03804">
    <property type="entry name" value="para_beta_helix"/>
    <property type="match status" value="1"/>
</dbReference>
<dbReference type="EMBL" id="JEMC01003565">
    <property type="protein sequence ID" value="KYF80336.1"/>
    <property type="molecule type" value="Genomic_DNA"/>
</dbReference>
<dbReference type="SMART" id="SM00710">
    <property type="entry name" value="PbH1"/>
    <property type="match status" value="6"/>
</dbReference>
<dbReference type="InterPro" id="IPR011050">
    <property type="entry name" value="Pectin_lyase_fold/virulence"/>
</dbReference>
<dbReference type="Pfam" id="PF13229">
    <property type="entry name" value="Beta_helix"/>
    <property type="match status" value="1"/>
</dbReference>
<comment type="caution">
    <text evidence="2">The sequence shown here is derived from an EMBL/GenBank/DDBJ whole genome shotgun (WGS) entry which is preliminary data.</text>
</comment>
<dbReference type="AlphaFoldDB" id="A0A150RK55"/>
<dbReference type="Gene3D" id="2.160.20.10">
    <property type="entry name" value="Single-stranded right-handed beta-helix, Pectin lyase-like"/>
    <property type="match status" value="1"/>
</dbReference>
<feature type="domain" description="Right handed beta helix" evidence="1">
    <location>
        <begin position="60"/>
        <end position="184"/>
    </location>
</feature>
<dbReference type="InterPro" id="IPR022441">
    <property type="entry name" value="Para_beta_helix_rpt-2"/>
</dbReference>
<dbReference type="InterPro" id="IPR039448">
    <property type="entry name" value="Beta_helix"/>
</dbReference>
<organism evidence="2 3">
    <name type="scientific">Sorangium cellulosum</name>
    <name type="common">Polyangium cellulosum</name>
    <dbReference type="NCBI Taxonomy" id="56"/>
    <lineage>
        <taxon>Bacteria</taxon>
        <taxon>Pseudomonadati</taxon>
        <taxon>Myxococcota</taxon>
        <taxon>Polyangia</taxon>
        <taxon>Polyangiales</taxon>
        <taxon>Polyangiaceae</taxon>
        <taxon>Sorangium</taxon>
    </lineage>
</organism>
<dbReference type="InterPro" id="IPR006626">
    <property type="entry name" value="PbH1"/>
</dbReference>
<dbReference type="NCBIfam" id="TIGR03805">
    <property type="entry name" value="beta_helix_1"/>
    <property type="match status" value="1"/>
</dbReference>
<evidence type="ECO:0000313" key="2">
    <source>
        <dbReference type="EMBL" id="KYF80336.1"/>
    </source>
</evidence>
<protein>
    <recommendedName>
        <fullName evidence="1">Right handed beta helix domain-containing protein</fullName>
    </recommendedName>
</protein>
<accession>A0A150RK55</accession>
<dbReference type="SUPFAM" id="SSF51126">
    <property type="entry name" value="Pectin lyase-like"/>
    <property type="match status" value="1"/>
</dbReference>
<feature type="non-terminal residue" evidence="2">
    <location>
        <position position="1"/>
    </location>
</feature>
<sequence length="364" mass="38540">DTTAVQTALIDAAPGATVCFEAGTFSFTTELSLDVDGVTLIGAGKDETILDFSDQDAGANGLLIRGDGVTVRDLQVRNTPGDGIRADSVQGIAFRDVAVMWEADASEDSGAYGLYPVGSTDVVIERCVVKGARDAGIYVGQSQDILVASNEAYGNVAGIEIENSTDAVVRDNYTHDNTGGLLLFNLPDLPVQDGKRVNVYKNRIENNNGPNFAAAGTVVAALPPGLGVMILASDDNEVHENEIRGNQSVAVAILSYSEDLLGPVMDDDFDLFPQGNFVHDNVYEGNGTEPLPFFSLFTEIRPMPDVAWDGCTDPSAEDDGHLVNCVAEPEATYVNFNLCGELPAESQDVSAVECAYDPLPPAQP</sequence>
<dbReference type="InterPro" id="IPR012334">
    <property type="entry name" value="Pectin_lyas_fold"/>
</dbReference>
<evidence type="ECO:0000259" key="1">
    <source>
        <dbReference type="Pfam" id="PF13229"/>
    </source>
</evidence>